<dbReference type="GO" id="GO:0006633">
    <property type="term" value="P:fatty acid biosynthetic process"/>
    <property type="evidence" value="ECO:0007669"/>
    <property type="project" value="UniProtKB-UniRule"/>
</dbReference>
<keyword evidence="13" id="KW-1185">Reference proteome</keyword>
<dbReference type="RefSeq" id="WP_089797319.1">
    <property type="nucleotide sequence ID" value="NZ_FPBP01000017.1"/>
</dbReference>
<evidence type="ECO:0000256" key="6">
    <source>
        <dbReference type="ARBA" id="ARBA00023098"/>
    </source>
</evidence>
<evidence type="ECO:0000259" key="11">
    <source>
        <dbReference type="Pfam" id="PF01648"/>
    </source>
</evidence>
<comment type="catalytic activity">
    <reaction evidence="8 10">
        <text>apo-[ACP] + CoA = holo-[ACP] + adenosine 3',5'-bisphosphate + H(+)</text>
        <dbReference type="Rhea" id="RHEA:12068"/>
        <dbReference type="Rhea" id="RHEA-COMP:9685"/>
        <dbReference type="Rhea" id="RHEA-COMP:9690"/>
        <dbReference type="ChEBI" id="CHEBI:15378"/>
        <dbReference type="ChEBI" id="CHEBI:29999"/>
        <dbReference type="ChEBI" id="CHEBI:57287"/>
        <dbReference type="ChEBI" id="CHEBI:58343"/>
        <dbReference type="ChEBI" id="CHEBI:64479"/>
        <dbReference type="EC" id="2.7.8.7"/>
    </reaction>
</comment>
<comment type="function">
    <text evidence="10">Transfers the 4'-phosphopantetheine moiety from coenzyme A to a Ser of acyl-carrier-protein.</text>
</comment>
<evidence type="ECO:0000313" key="12">
    <source>
        <dbReference type="EMBL" id="SFU94684.1"/>
    </source>
</evidence>
<keyword evidence="4 10" id="KW-0276">Fatty acid metabolism</keyword>
<dbReference type="Gene3D" id="3.90.470.20">
    <property type="entry name" value="4'-phosphopantetheinyl transferase domain"/>
    <property type="match status" value="1"/>
</dbReference>
<feature type="domain" description="4'-phosphopantetheinyl transferase" evidence="11">
    <location>
        <begin position="4"/>
        <end position="105"/>
    </location>
</feature>
<keyword evidence="10" id="KW-0963">Cytoplasm</keyword>
<comment type="function">
    <text evidence="9">Transfers the 4'-phosphopantetheine moiety from coenzyme A to the 'Ser-36' of acyl-carrier-protein.</text>
</comment>
<evidence type="ECO:0000256" key="2">
    <source>
        <dbReference type="ARBA" id="ARBA00022679"/>
    </source>
</evidence>
<comment type="similarity">
    <text evidence="10">Belongs to the P-Pant transferase superfamily. AcpS family.</text>
</comment>
<gene>
    <name evidence="10" type="primary">acpS</name>
    <name evidence="12" type="ORF">SAMN04487955_11726</name>
</gene>
<dbReference type="InterPro" id="IPR037143">
    <property type="entry name" value="4-PPantetheinyl_Trfase_dom_sf"/>
</dbReference>
<dbReference type="HAMAP" id="MF_00101">
    <property type="entry name" value="AcpS"/>
    <property type="match status" value="1"/>
</dbReference>
<reference evidence="13" key="1">
    <citation type="submission" date="2016-10" db="EMBL/GenBank/DDBJ databases">
        <authorList>
            <person name="Varghese N."/>
            <person name="Submissions S."/>
        </authorList>
    </citation>
    <scope>NUCLEOTIDE SEQUENCE [LARGE SCALE GENOMIC DNA]</scope>
    <source>
        <strain evidence="13">CGMCC 1.6981</strain>
    </source>
</reference>
<evidence type="ECO:0000256" key="3">
    <source>
        <dbReference type="ARBA" id="ARBA00022723"/>
    </source>
</evidence>
<protein>
    <recommendedName>
        <fullName evidence="10">Holo-[acyl-carrier-protein] synthase</fullName>
        <shortName evidence="10">Holo-ACP synthase</shortName>
        <ecNumber evidence="10">2.7.8.7</ecNumber>
    </recommendedName>
    <alternativeName>
        <fullName evidence="10">4'-phosphopantetheinyl transferase AcpS</fullName>
    </alternativeName>
</protein>
<keyword evidence="7 10" id="KW-0275">Fatty acid biosynthesis</keyword>
<dbReference type="NCBIfam" id="NF000832">
    <property type="entry name" value="PRK00070.3-2"/>
    <property type="match status" value="1"/>
</dbReference>
<dbReference type="STRING" id="463301.SAMN04487955_11726"/>
<feature type="binding site" evidence="10">
    <location>
        <position position="57"/>
    </location>
    <ligand>
        <name>Mg(2+)</name>
        <dbReference type="ChEBI" id="CHEBI:18420"/>
    </ligand>
</feature>
<dbReference type="GO" id="GO:0000287">
    <property type="term" value="F:magnesium ion binding"/>
    <property type="evidence" value="ECO:0007669"/>
    <property type="project" value="UniProtKB-UniRule"/>
</dbReference>
<evidence type="ECO:0000256" key="4">
    <source>
        <dbReference type="ARBA" id="ARBA00022832"/>
    </source>
</evidence>
<keyword evidence="6 10" id="KW-0443">Lipid metabolism</keyword>
<keyword evidence="3 10" id="KW-0479">Metal-binding</keyword>
<evidence type="ECO:0000256" key="10">
    <source>
        <dbReference type="HAMAP-Rule" id="MF_00101"/>
    </source>
</evidence>
<evidence type="ECO:0000256" key="5">
    <source>
        <dbReference type="ARBA" id="ARBA00022842"/>
    </source>
</evidence>
<dbReference type="AlphaFoldDB" id="A0A1I7KB79"/>
<dbReference type="OrthoDB" id="517356at2"/>
<sequence length="125" mass="13601">MILGIGTDLARVERFARAQQRHGQRFSRRLLGDAELVQFHDRAAPAAFLAKRFAAKEAFVKALGTGLRHGMRWTEVQVHNDALGRPSLRLSGRAQALAEAAGVKAVHLSLSDEADMAVAFVVLEG</sequence>
<comment type="subcellular location">
    <subcellularLocation>
        <location evidence="10">Cytoplasm</location>
    </subcellularLocation>
</comment>
<dbReference type="GO" id="GO:0005737">
    <property type="term" value="C:cytoplasm"/>
    <property type="evidence" value="ECO:0007669"/>
    <property type="project" value="UniProtKB-SubCell"/>
</dbReference>
<keyword evidence="2 10" id="KW-0808">Transferase</keyword>
<keyword evidence="5 10" id="KW-0460">Magnesium</keyword>
<dbReference type="InterPro" id="IPR008278">
    <property type="entry name" value="4-PPantetheinyl_Trfase_dom"/>
</dbReference>
<organism evidence="12 13">
    <name type="scientific">Halomonas korlensis</name>
    <dbReference type="NCBI Taxonomy" id="463301"/>
    <lineage>
        <taxon>Bacteria</taxon>
        <taxon>Pseudomonadati</taxon>
        <taxon>Pseudomonadota</taxon>
        <taxon>Gammaproteobacteria</taxon>
        <taxon>Oceanospirillales</taxon>
        <taxon>Halomonadaceae</taxon>
        <taxon>Halomonas</taxon>
    </lineage>
</organism>
<dbReference type="EMBL" id="FPBP01000017">
    <property type="protein sequence ID" value="SFU94684.1"/>
    <property type="molecule type" value="Genomic_DNA"/>
</dbReference>
<name>A0A1I7KB79_9GAMM</name>
<dbReference type="NCBIfam" id="TIGR00556">
    <property type="entry name" value="pantethn_trn"/>
    <property type="match status" value="1"/>
</dbReference>
<evidence type="ECO:0000256" key="8">
    <source>
        <dbReference type="ARBA" id="ARBA00050875"/>
    </source>
</evidence>
<feature type="binding site" evidence="10">
    <location>
        <position position="8"/>
    </location>
    <ligand>
        <name>Mg(2+)</name>
        <dbReference type="ChEBI" id="CHEBI:18420"/>
    </ligand>
</feature>
<evidence type="ECO:0000313" key="13">
    <source>
        <dbReference type="Proteomes" id="UP000198693"/>
    </source>
</evidence>
<dbReference type="GO" id="GO:0008897">
    <property type="term" value="F:holo-[acyl-carrier-protein] synthase activity"/>
    <property type="evidence" value="ECO:0007669"/>
    <property type="project" value="UniProtKB-UniRule"/>
</dbReference>
<evidence type="ECO:0000256" key="7">
    <source>
        <dbReference type="ARBA" id="ARBA00023160"/>
    </source>
</evidence>
<evidence type="ECO:0000256" key="1">
    <source>
        <dbReference type="ARBA" id="ARBA00022516"/>
    </source>
</evidence>
<keyword evidence="1 10" id="KW-0444">Lipid biosynthesis</keyword>
<dbReference type="SUPFAM" id="SSF56214">
    <property type="entry name" value="4'-phosphopantetheinyl transferase"/>
    <property type="match status" value="1"/>
</dbReference>
<dbReference type="InterPro" id="IPR004568">
    <property type="entry name" value="Ppantetheine-prot_Trfase_dom"/>
</dbReference>
<dbReference type="FunFam" id="3.90.470.20:FF:000001">
    <property type="entry name" value="Holo-[acyl-carrier-protein] synthase"/>
    <property type="match status" value="1"/>
</dbReference>
<accession>A0A1I7KB79</accession>
<proteinExistence type="inferred from homology"/>
<dbReference type="InterPro" id="IPR002582">
    <property type="entry name" value="ACPS"/>
</dbReference>
<dbReference type="EC" id="2.7.8.7" evidence="10"/>
<comment type="cofactor">
    <cofactor evidence="10">
        <name>Mg(2+)</name>
        <dbReference type="ChEBI" id="CHEBI:18420"/>
    </cofactor>
</comment>
<evidence type="ECO:0000256" key="9">
    <source>
        <dbReference type="ARBA" id="ARBA00054726"/>
    </source>
</evidence>
<dbReference type="Proteomes" id="UP000198693">
    <property type="component" value="Unassembled WGS sequence"/>
</dbReference>
<dbReference type="NCBIfam" id="TIGR00516">
    <property type="entry name" value="acpS"/>
    <property type="match status" value="1"/>
</dbReference>
<dbReference type="Pfam" id="PF01648">
    <property type="entry name" value="ACPS"/>
    <property type="match status" value="1"/>
</dbReference>